<sequence>MMLTFLTTSTLMMSIMFIFMKHPLSFGIILLAQTILSALLTGITALSFWYSYILFIIMVGGMMVLFIYMTSVASNEKFKFSLPSAIIIVWLVIMNIMFNITDKFLFNVNSKNMELMSKMNNSLSDESLLKFTNWPASSNLFAIIAYLFITLIVVVKITDIQHGPLRQKF</sequence>
<protein>
    <recommendedName>
        <fullName evidence="4">NADH-ubiquinone oxidoreductase chain 6</fullName>
        <ecNumber evidence="3">7.1.1.2</ecNumber>
    </recommendedName>
    <alternativeName>
        <fullName evidence="14">NADH dehydrogenase subunit 6</fullName>
    </alternativeName>
</protein>
<accession>A0A6H0N1Q6</accession>
<evidence type="ECO:0000313" key="17">
    <source>
        <dbReference type="EMBL" id="QIV24624.1"/>
    </source>
</evidence>
<comment type="similarity">
    <text evidence="2">Belongs to the complex I subunit 6 family.</text>
</comment>
<evidence type="ECO:0000256" key="5">
    <source>
        <dbReference type="ARBA" id="ARBA00022448"/>
    </source>
</evidence>
<keyword evidence="10 16" id="KW-1133">Transmembrane helix</keyword>
<evidence type="ECO:0000256" key="6">
    <source>
        <dbReference type="ARBA" id="ARBA00022660"/>
    </source>
</evidence>
<dbReference type="PANTHER" id="PTHR11435:SF1">
    <property type="entry name" value="NADH-UBIQUINONE OXIDOREDUCTASE CHAIN 6"/>
    <property type="match status" value="1"/>
</dbReference>
<keyword evidence="5" id="KW-0813">Transport</keyword>
<dbReference type="InterPro" id="IPR050269">
    <property type="entry name" value="ComplexI_Subunit6"/>
</dbReference>
<evidence type="ECO:0000256" key="7">
    <source>
        <dbReference type="ARBA" id="ARBA00022692"/>
    </source>
</evidence>
<keyword evidence="7 16" id="KW-0812">Transmembrane</keyword>
<evidence type="ECO:0000256" key="9">
    <source>
        <dbReference type="ARBA" id="ARBA00022982"/>
    </source>
</evidence>
<evidence type="ECO:0000256" key="4">
    <source>
        <dbReference type="ARBA" id="ARBA00021095"/>
    </source>
</evidence>
<name>A0A6H0N1Q6_9CUCU</name>
<feature type="transmembrane region" description="Helical" evidence="16">
    <location>
        <begin position="47"/>
        <end position="68"/>
    </location>
</feature>
<keyword evidence="9" id="KW-0249">Electron transport</keyword>
<dbReference type="GO" id="GO:0008137">
    <property type="term" value="F:NADH dehydrogenase (ubiquinone) activity"/>
    <property type="evidence" value="ECO:0007669"/>
    <property type="project" value="UniProtKB-EC"/>
</dbReference>
<keyword evidence="8" id="KW-1278">Translocase</keyword>
<evidence type="ECO:0000256" key="10">
    <source>
        <dbReference type="ARBA" id="ARBA00022989"/>
    </source>
</evidence>
<feature type="transmembrane region" description="Helical" evidence="16">
    <location>
        <begin position="80"/>
        <end position="100"/>
    </location>
</feature>
<proteinExistence type="inferred from homology"/>
<dbReference type="GO" id="GO:0031966">
    <property type="term" value="C:mitochondrial membrane"/>
    <property type="evidence" value="ECO:0007669"/>
    <property type="project" value="UniProtKB-SubCell"/>
</dbReference>
<comment type="subcellular location">
    <subcellularLocation>
        <location evidence="1">Mitochondrion membrane</location>
        <topology evidence="1">Multi-pass membrane protein</topology>
    </subcellularLocation>
</comment>
<keyword evidence="12 17" id="KW-0496">Mitochondrion</keyword>
<gene>
    <name evidence="17" type="primary">ND6</name>
</gene>
<evidence type="ECO:0000256" key="12">
    <source>
        <dbReference type="ARBA" id="ARBA00023128"/>
    </source>
</evidence>
<evidence type="ECO:0000256" key="16">
    <source>
        <dbReference type="SAM" id="Phobius"/>
    </source>
</evidence>
<keyword evidence="11" id="KW-0520">NAD</keyword>
<dbReference type="EC" id="7.1.1.2" evidence="3"/>
<feature type="transmembrane region" description="Helical" evidence="16">
    <location>
        <begin position="140"/>
        <end position="158"/>
    </location>
</feature>
<evidence type="ECO:0000256" key="14">
    <source>
        <dbReference type="ARBA" id="ARBA00031019"/>
    </source>
</evidence>
<dbReference type="AlphaFoldDB" id="A0A6H0N1Q6"/>
<comment type="catalytic activity">
    <reaction evidence="15">
        <text>a ubiquinone + NADH + 5 H(+)(in) = a ubiquinol + NAD(+) + 4 H(+)(out)</text>
        <dbReference type="Rhea" id="RHEA:29091"/>
        <dbReference type="Rhea" id="RHEA-COMP:9565"/>
        <dbReference type="Rhea" id="RHEA-COMP:9566"/>
        <dbReference type="ChEBI" id="CHEBI:15378"/>
        <dbReference type="ChEBI" id="CHEBI:16389"/>
        <dbReference type="ChEBI" id="CHEBI:17976"/>
        <dbReference type="ChEBI" id="CHEBI:57540"/>
        <dbReference type="ChEBI" id="CHEBI:57945"/>
        <dbReference type="EC" id="7.1.1.2"/>
    </reaction>
</comment>
<geneLocation type="mitochondrion" evidence="17"/>
<organism evidence="17">
    <name type="scientific">Papunya picta</name>
    <dbReference type="NCBI Taxonomy" id="2546579"/>
    <lineage>
        <taxon>Eukaryota</taxon>
        <taxon>Metazoa</taxon>
        <taxon>Ecdysozoa</taxon>
        <taxon>Arthropoda</taxon>
        <taxon>Hexapoda</taxon>
        <taxon>Insecta</taxon>
        <taxon>Pterygota</taxon>
        <taxon>Neoptera</taxon>
        <taxon>Endopterygota</taxon>
        <taxon>Coleoptera</taxon>
        <taxon>Polyphaga</taxon>
        <taxon>Cucujiformia</taxon>
        <taxon>Chrysomeloidea</taxon>
        <taxon>Cerambycidae</taxon>
        <taxon>Prioninae</taxon>
        <taxon>Prioninae incertae sedis</taxon>
        <taxon>Papunya</taxon>
    </lineage>
</organism>
<evidence type="ECO:0000256" key="2">
    <source>
        <dbReference type="ARBA" id="ARBA00005698"/>
    </source>
</evidence>
<evidence type="ECO:0000256" key="13">
    <source>
        <dbReference type="ARBA" id="ARBA00023136"/>
    </source>
</evidence>
<evidence type="ECO:0000256" key="11">
    <source>
        <dbReference type="ARBA" id="ARBA00023027"/>
    </source>
</evidence>
<evidence type="ECO:0000256" key="15">
    <source>
        <dbReference type="ARBA" id="ARBA00049551"/>
    </source>
</evidence>
<dbReference type="EMBL" id="MK614539">
    <property type="protein sequence ID" value="QIV24624.1"/>
    <property type="molecule type" value="Genomic_DNA"/>
</dbReference>
<keyword evidence="13 16" id="KW-0472">Membrane</keyword>
<keyword evidence="6" id="KW-0679">Respiratory chain</keyword>
<evidence type="ECO:0000256" key="3">
    <source>
        <dbReference type="ARBA" id="ARBA00012944"/>
    </source>
</evidence>
<evidence type="ECO:0000256" key="8">
    <source>
        <dbReference type="ARBA" id="ARBA00022967"/>
    </source>
</evidence>
<evidence type="ECO:0000256" key="1">
    <source>
        <dbReference type="ARBA" id="ARBA00004225"/>
    </source>
</evidence>
<dbReference type="PANTHER" id="PTHR11435">
    <property type="entry name" value="NADH UBIQUINONE OXIDOREDUCTASE SUBUNIT ND6"/>
    <property type="match status" value="1"/>
</dbReference>
<reference evidence="17" key="1">
    <citation type="journal article" date="2020" name="Syst. Entomol.">
        <title>Museomics reveals extensive cryptic diversity of Australian prionine longhorn beetles with implications for their classification and conservation.</title>
        <authorList>
            <person name="Jin M."/>
            <person name="Zwick A."/>
            <person name="Slipinski A."/>
            <person name="Keyzer R."/>
            <person name="Pang H."/>
        </authorList>
    </citation>
    <scope>NUCLEOTIDE SEQUENCE</scope>
</reference>